<dbReference type="Proteomes" id="UP001642540">
    <property type="component" value="Unassembled WGS sequence"/>
</dbReference>
<evidence type="ECO:0000256" key="3">
    <source>
        <dbReference type="ARBA" id="ARBA00005043"/>
    </source>
</evidence>
<organism evidence="10 11">
    <name type="scientific">Orchesella dallaii</name>
    <dbReference type="NCBI Taxonomy" id="48710"/>
    <lineage>
        <taxon>Eukaryota</taxon>
        <taxon>Metazoa</taxon>
        <taxon>Ecdysozoa</taxon>
        <taxon>Arthropoda</taxon>
        <taxon>Hexapoda</taxon>
        <taxon>Collembola</taxon>
        <taxon>Entomobryomorpha</taxon>
        <taxon>Entomobryoidea</taxon>
        <taxon>Orchesellidae</taxon>
        <taxon>Orchesellinae</taxon>
        <taxon>Orchesella</taxon>
    </lineage>
</organism>
<comment type="caution">
    <text evidence="10">The sequence shown here is derived from an EMBL/GenBank/DDBJ whole genome shotgun (WGS) entry which is preliminary data.</text>
</comment>
<keyword evidence="6" id="KW-0963">Cytoplasm</keyword>
<dbReference type="Gene3D" id="3.40.50.300">
    <property type="entry name" value="P-loop containing nucleotide triphosphate hydrolases"/>
    <property type="match status" value="1"/>
</dbReference>
<gene>
    <name evidence="10" type="ORF">ODALV1_LOCUS30152</name>
</gene>
<evidence type="ECO:0000256" key="9">
    <source>
        <dbReference type="SAM" id="MobiDB-lite"/>
    </source>
</evidence>
<reference evidence="10 11" key="1">
    <citation type="submission" date="2024-08" db="EMBL/GenBank/DDBJ databases">
        <authorList>
            <person name="Cucini C."/>
            <person name="Frati F."/>
        </authorList>
    </citation>
    <scope>NUCLEOTIDE SEQUENCE [LARGE SCALE GENOMIC DNA]</scope>
</reference>
<evidence type="ECO:0000313" key="10">
    <source>
        <dbReference type="EMBL" id="CAL8144301.1"/>
    </source>
</evidence>
<accession>A0ABP1S5X3</accession>
<evidence type="ECO:0000256" key="8">
    <source>
        <dbReference type="ARBA" id="ARBA00023242"/>
    </source>
</evidence>
<keyword evidence="7" id="KW-0819">tRNA processing</keyword>
<dbReference type="PANTHER" id="PTHR12896">
    <property type="entry name" value="PAX6 NEIGHBOR PROTEIN PAXNEB"/>
    <property type="match status" value="1"/>
</dbReference>
<dbReference type="InterPro" id="IPR008728">
    <property type="entry name" value="Elongator_complex_protein_4"/>
</dbReference>
<dbReference type="InterPro" id="IPR027417">
    <property type="entry name" value="P-loop_NTPase"/>
</dbReference>
<comment type="subcellular location">
    <subcellularLocation>
        <location evidence="2">Cytoplasm</location>
    </subcellularLocation>
    <subcellularLocation>
        <location evidence="1">Nucleus</location>
    </subcellularLocation>
</comment>
<proteinExistence type="inferred from homology"/>
<dbReference type="Pfam" id="PF05625">
    <property type="entry name" value="PAXNEB"/>
    <property type="match status" value="1"/>
</dbReference>
<dbReference type="EMBL" id="CAXLJM020000160">
    <property type="protein sequence ID" value="CAL8144301.1"/>
    <property type="molecule type" value="Genomic_DNA"/>
</dbReference>
<evidence type="ECO:0000313" key="11">
    <source>
        <dbReference type="Proteomes" id="UP001642540"/>
    </source>
</evidence>
<keyword evidence="11" id="KW-1185">Reference proteome</keyword>
<feature type="region of interest" description="Disordered" evidence="9">
    <location>
        <begin position="361"/>
        <end position="380"/>
    </location>
</feature>
<evidence type="ECO:0000256" key="6">
    <source>
        <dbReference type="ARBA" id="ARBA00022490"/>
    </source>
</evidence>
<evidence type="ECO:0000256" key="4">
    <source>
        <dbReference type="ARBA" id="ARBA00007573"/>
    </source>
</evidence>
<name>A0ABP1S5X3_9HEXA</name>
<sequence>MKSNPIIIKKSSGPIISGRGSRVAIPGVFPSSSRFGEQVVKLRVPSLDQYIGGGIPIGSVCLIRDDFPSKFGDLILKSFVADGASYNHRLYIASHHITPTSFSKELPSVRKTSSDSQGVKSMDDEDESMTDLKIAWRYGQTGGGRPQKSSDQSLPAFDFSKKSSVEELGGKNLVLSQCCDDTNVYKMNNFSGNEILKEILGVVNQLELNDQSKAPSNVARIAISHCEEQVLSDNFMLKLRSIVQHTSSCAVITISDAAAPQKTHANALVRAEHFADIVLNLQTIVDQKRRNDLGGIDGVCYITKAASNNTLKPFEPPRDIGFSFKKRRLLFHELHLPPEGETTTQREVSSSSAAKLSSASIIPSSSSSCGSTIKGKSIDF</sequence>
<evidence type="ECO:0000256" key="5">
    <source>
        <dbReference type="ARBA" id="ARBA00020265"/>
    </source>
</evidence>
<comment type="similarity">
    <text evidence="4">Belongs to the ELP4 family.</text>
</comment>
<dbReference type="PANTHER" id="PTHR12896:SF1">
    <property type="entry name" value="ELONGATOR COMPLEX PROTEIN 4"/>
    <property type="match status" value="1"/>
</dbReference>
<evidence type="ECO:0000256" key="7">
    <source>
        <dbReference type="ARBA" id="ARBA00022694"/>
    </source>
</evidence>
<protein>
    <recommendedName>
        <fullName evidence="5">Elongator complex protein 4</fullName>
    </recommendedName>
</protein>
<evidence type="ECO:0000256" key="2">
    <source>
        <dbReference type="ARBA" id="ARBA00004496"/>
    </source>
</evidence>
<evidence type="ECO:0000256" key="1">
    <source>
        <dbReference type="ARBA" id="ARBA00004123"/>
    </source>
</evidence>
<feature type="compositionally biased region" description="Polar residues" evidence="9">
    <location>
        <begin position="110"/>
        <end position="119"/>
    </location>
</feature>
<keyword evidence="8" id="KW-0539">Nucleus</keyword>
<comment type="pathway">
    <text evidence="3">tRNA modification; 5-methoxycarbonylmethyl-2-thiouridine-tRNA biosynthesis.</text>
</comment>
<feature type="region of interest" description="Disordered" evidence="9">
    <location>
        <begin position="103"/>
        <end position="127"/>
    </location>
</feature>